<dbReference type="VEuPathDB" id="VectorBase:ASIC011097"/>
<feature type="compositionally biased region" description="Polar residues" evidence="1">
    <location>
        <begin position="106"/>
        <end position="115"/>
    </location>
</feature>
<protein>
    <submittedName>
        <fullName evidence="2 3">Uncharacterized protein</fullName>
    </submittedName>
</protein>
<evidence type="ECO:0000256" key="1">
    <source>
        <dbReference type="SAM" id="MobiDB-lite"/>
    </source>
</evidence>
<feature type="region of interest" description="Disordered" evidence="1">
    <location>
        <begin position="91"/>
        <end position="123"/>
    </location>
</feature>
<feature type="region of interest" description="Disordered" evidence="1">
    <location>
        <begin position="1"/>
        <end position="26"/>
    </location>
</feature>
<keyword evidence="4" id="KW-1185">Reference proteome</keyword>
<organism evidence="2">
    <name type="scientific">Anopheles sinensis</name>
    <name type="common">Mosquito</name>
    <dbReference type="NCBI Taxonomy" id="74873"/>
    <lineage>
        <taxon>Eukaryota</taxon>
        <taxon>Metazoa</taxon>
        <taxon>Ecdysozoa</taxon>
        <taxon>Arthropoda</taxon>
        <taxon>Hexapoda</taxon>
        <taxon>Insecta</taxon>
        <taxon>Pterygota</taxon>
        <taxon>Neoptera</taxon>
        <taxon>Endopterygota</taxon>
        <taxon>Diptera</taxon>
        <taxon>Nematocera</taxon>
        <taxon>Culicoidea</taxon>
        <taxon>Culicidae</taxon>
        <taxon>Anophelinae</taxon>
        <taxon>Anopheles</taxon>
    </lineage>
</organism>
<reference evidence="2 4" key="1">
    <citation type="journal article" date="2014" name="BMC Genomics">
        <title>Genome sequence of Anopheles sinensis provides insight into genetics basis of mosquito competence for malaria parasites.</title>
        <authorList>
            <person name="Zhou D."/>
            <person name="Zhang D."/>
            <person name="Ding G."/>
            <person name="Shi L."/>
            <person name="Hou Q."/>
            <person name="Ye Y."/>
            <person name="Xu Y."/>
            <person name="Zhou H."/>
            <person name="Xiong C."/>
            <person name="Li S."/>
            <person name="Yu J."/>
            <person name="Hong S."/>
            <person name="Yu X."/>
            <person name="Zou P."/>
            <person name="Chen C."/>
            <person name="Chang X."/>
            <person name="Wang W."/>
            <person name="Lv Y."/>
            <person name="Sun Y."/>
            <person name="Ma L."/>
            <person name="Shen B."/>
            <person name="Zhu C."/>
        </authorList>
    </citation>
    <scope>NUCLEOTIDE SEQUENCE [LARGE SCALE GENOMIC DNA]</scope>
</reference>
<sequence>MVSLRRGMPLTLPVQPGAAESGEGTDKGRRAVNGVFQHAPKPPVRYALAVVWYAFLVRSGAFSRSHGFRAKSVVAPTVSLVGLSVPCGTQSPLAHRHTPEPHTARNDQSSCQRADSGTRLPNGRNTATFGVTKII</sequence>
<gene>
    <name evidence="2" type="ORF">ZHAS_00011097</name>
</gene>
<evidence type="ECO:0000313" key="3">
    <source>
        <dbReference type="EnsemblMetazoa" id="ASIC011097-PA"/>
    </source>
</evidence>
<dbReference type="Proteomes" id="UP000030765">
    <property type="component" value="Unassembled WGS sequence"/>
</dbReference>
<dbReference type="EnsemblMetazoa" id="ASIC011097-RA">
    <property type="protein sequence ID" value="ASIC011097-PA"/>
    <property type="gene ID" value="ASIC011097"/>
</dbReference>
<dbReference type="EMBL" id="ATLV01018700">
    <property type="status" value="NOT_ANNOTATED_CDS"/>
    <property type="molecule type" value="Genomic_DNA"/>
</dbReference>
<accession>A0A084VZB6</accession>
<proteinExistence type="predicted"/>
<reference evidence="3" key="2">
    <citation type="submission" date="2020-05" db="UniProtKB">
        <authorList>
            <consortium name="EnsemblMetazoa"/>
        </authorList>
    </citation>
    <scope>IDENTIFICATION</scope>
</reference>
<dbReference type="EMBL" id="KE525245">
    <property type="protein sequence ID" value="KFB43310.1"/>
    <property type="molecule type" value="Genomic_DNA"/>
</dbReference>
<evidence type="ECO:0000313" key="4">
    <source>
        <dbReference type="Proteomes" id="UP000030765"/>
    </source>
</evidence>
<evidence type="ECO:0000313" key="2">
    <source>
        <dbReference type="EMBL" id="KFB43310.1"/>
    </source>
</evidence>
<dbReference type="AlphaFoldDB" id="A0A084VZB6"/>
<name>A0A084VZB6_ANOSI</name>